<evidence type="ECO:0000259" key="1">
    <source>
        <dbReference type="Pfam" id="PF01208"/>
    </source>
</evidence>
<dbReference type="EMBL" id="DF820463">
    <property type="protein sequence ID" value="GAK55112.1"/>
    <property type="molecule type" value="Genomic_DNA"/>
</dbReference>
<dbReference type="SUPFAM" id="SSF51726">
    <property type="entry name" value="UROD/MetE-like"/>
    <property type="match status" value="1"/>
</dbReference>
<dbReference type="Pfam" id="PF01208">
    <property type="entry name" value="URO-D"/>
    <property type="match status" value="1"/>
</dbReference>
<dbReference type="HOGENOM" id="CLU_054162_0_0_0"/>
<keyword evidence="3" id="KW-1185">Reference proteome</keyword>
<dbReference type="GO" id="GO:0008168">
    <property type="term" value="F:methyltransferase activity"/>
    <property type="evidence" value="ECO:0007669"/>
    <property type="project" value="UniProtKB-KW"/>
</dbReference>
<sequence length="418" mass="46809">MTRKEIVEQALNHKEGTVPIDFGGSPTTGIHCRLVEKLRDYYGLEQRPVKVIEPYQMLGLIDDDLKDVIGSDTIPLWSPTTMFGFDNINWKEWHTPWGQEVLVPGAFNTTVDVNGDLLIYPEGDMSVPPSGRMPAGGDFFDTIIRQAPIDDAKLNPEDNLEEFQPIRADTLAYLKAEAEKLKNSDRYVLGNFGGTGMGDIALVTGPFMKHPKGIRDVAEWYISTVSRKDYIHQIFSRQTEIALENLAKIYEVVGDVPGVAYVCGTDFGTQISTFCSPRTYKNLYHPYYKTINDWIHQHTPWKTFKHSCGAVEKFMPLFIESGFDVVNPVQCSATGMDPKTLKECYGDQLVFWGGGVDTQKTLPFGTPEEVRVEVLSRCEIFSPNGGFVFNTIHNSLPNTPVENFAAMIAALQEFNGAR</sequence>
<protein>
    <submittedName>
        <fullName evidence="2">Putative methyltransferase CmuC</fullName>
    </submittedName>
</protein>
<dbReference type="GO" id="GO:0006779">
    <property type="term" value="P:porphyrin-containing compound biosynthetic process"/>
    <property type="evidence" value="ECO:0007669"/>
    <property type="project" value="InterPro"/>
</dbReference>
<dbReference type="InterPro" id="IPR052024">
    <property type="entry name" value="Methanogen_methyltrans"/>
</dbReference>
<dbReference type="PANTHER" id="PTHR47099:SF1">
    <property type="entry name" value="METHYLCOBAMIDE:COM METHYLTRANSFERASE MTBA"/>
    <property type="match status" value="1"/>
</dbReference>
<keyword evidence="2" id="KW-0808">Transferase</keyword>
<dbReference type="PANTHER" id="PTHR47099">
    <property type="entry name" value="METHYLCOBAMIDE:COM METHYLTRANSFERASE MTBA"/>
    <property type="match status" value="1"/>
</dbReference>
<accession>A0A0S6W686</accession>
<organism evidence="2">
    <name type="scientific">Vecturithrix granuli</name>
    <dbReference type="NCBI Taxonomy" id="1499967"/>
    <lineage>
        <taxon>Bacteria</taxon>
        <taxon>Candidatus Moduliflexota</taxon>
        <taxon>Candidatus Vecturitrichia</taxon>
        <taxon>Candidatus Vecturitrichales</taxon>
        <taxon>Candidatus Vecturitrichaceae</taxon>
        <taxon>Candidatus Vecturithrix</taxon>
    </lineage>
</organism>
<dbReference type="GO" id="GO:0004853">
    <property type="term" value="F:uroporphyrinogen decarboxylase activity"/>
    <property type="evidence" value="ECO:0007669"/>
    <property type="project" value="InterPro"/>
</dbReference>
<proteinExistence type="predicted"/>
<keyword evidence="2" id="KW-0489">Methyltransferase</keyword>
<dbReference type="GO" id="GO:0032259">
    <property type="term" value="P:methylation"/>
    <property type="evidence" value="ECO:0007669"/>
    <property type="project" value="UniProtKB-KW"/>
</dbReference>
<dbReference type="eggNOG" id="COG0407">
    <property type="taxonomic scope" value="Bacteria"/>
</dbReference>
<evidence type="ECO:0000313" key="3">
    <source>
        <dbReference type="Proteomes" id="UP000030661"/>
    </source>
</evidence>
<evidence type="ECO:0000313" key="2">
    <source>
        <dbReference type="EMBL" id="GAK55112.1"/>
    </source>
</evidence>
<dbReference type="Gene3D" id="3.20.20.210">
    <property type="match status" value="1"/>
</dbReference>
<dbReference type="STRING" id="1499967.U27_01943"/>
<dbReference type="Proteomes" id="UP000030661">
    <property type="component" value="Unassembled WGS sequence"/>
</dbReference>
<reference evidence="2" key="1">
    <citation type="journal article" date="2015" name="PeerJ">
        <title>First genomic representation of candidate bacterial phylum KSB3 points to enhanced environmental sensing as a trigger of wastewater bulking.</title>
        <authorList>
            <person name="Sekiguchi Y."/>
            <person name="Ohashi A."/>
            <person name="Parks D.H."/>
            <person name="Yamauchi T."/>
            <person name="Tyson G.W."/>
            <person name="Hugenholtz P."/>
        </authorList>
    </citation>
    <scope>NUCLEOTIDE SEQUENCE [LARGE SCALE GENOMIC DNA]</scope>
</reference>
<dbReference type="InterPro" id="IPR000257">
    <property type="entry name" value="Uroporphyrinogen_deCOase"/>
</dbReference>
<gene>
    <name evidence="2" type="ORF">U27_01943</name>
</gene>
<dbReference type="InterPro" id="IPR038071">
    <property type="entry name" value="UROD/MetE-like_sf"/>
</dbReference>
<name>A0A0S6W686_VECG1</name>
<dbReference type="AlphaFoldDB" id="A0A0S6W686"/>
<feature type="domain" description="Uroporphyrinogen decarboxylase (URO-D)" evidence="1">
    <location>
        <begin position="212"/>
        <end position="413"/>
    </location>
</feature>